<protein>
    <submittedName>
        <fullName evidence="1">DUF2380 domain-containing protein</fullName>
    </submittedName>
</protein>
<comment type="caution">
    <text evidence="1">The sequence shown here is derived from an EMBL/GenBank/DDBJ whole genome shotgun (WGS) entry which is preliminary data.</text>
</comment>
<dbReference type="InterPro" id="IPR021698">
    <property type="entry name" value="DUF3280"/>
</dbReference>
<proteinExistence type="predicted"/>
<dbReference type="AlphaFoldDB" id="A0A8J4M5P3"/>
<dbReference type="Pfam" id="PF11684">
    <property type="entry name" value="DUF3280"/>
    <property type="match status" value="1"/>
</dbReference>
<name>A0A8J4M5P3_9PROT</name>
<organism evidence="1">
    <name type="scientific">Acidicaldus sp</name>
    <dbReference type="NCBI Taxonomy" id="1872105"/>
    <lineage>
        <taxon>Bacteria</taxon>
        <taxon>Pseudomonadati</taxon>
        <taxon>Pseudomonadota</taxon>
        <taxon>Alphaproteobacteria</taxon>
        <taxon>Acetobacterales</taxon>
        <taxon>Acetobacteraceae</taxon>
        <taxon>Acidicaldus</taxon>
    </lineage>
</organism>
<dbReference type="SUPFAM" id="SSF52964">
    <property type="entry name" value="TolB, N-terminal domain"/>
    <property type="match status" value="1"/>
</dbReference>
<evidence type="ECO:0000313" key="1">
    <source>
        <dbReference type="EMBL" id="HGC42922.1"/>
    </source>
</evidence>
<dbReference type="Gene3D" id="3.40.50.10070">
    <property type="entry name" value="TolB, N-terminal domain"/>
    <property type="match status" value="1"/>
</dbReference>
<sequence>MAAILATSGTARAGEAAPTPIAVFDFTLIDTSPAPPSAAELARLKALDDQLRERLAQSGRYRVLETANLREKLAKQPDIMRCNGCELPLAQGLGARELAYGWVQKVSDLILNINLVIEDVSSGQKRAAGSVDIRGNTDESWRRGLDYLLEERILTATP</sequence>
<dbReference type="EMBL" id="DTQM01000130">
    <property type="protein sequence ID" value="HGC42922.1"/>
    <property type="molecule type" value="Genomic_DNA"/>
</dbReference>
<gene>
    <name evidence="1" type="ORF">ENY07_06845</name>
</gene>
<accession>A0A8J4M5P3</accession>
<reference evidence="1" key="1">
    <citation type="journal article" date="2020" name="mSystems">
        <title>Genome- and Community-Level Interaction Insights into Carbon Utilization and Element Cycling Functions of Hydrothermarchaeota in Hydrothermal Sediment.</title>
        <authorList>
            <person name="Zhou Z."/>
            <person name="Liu Y."/>
            <person name="Xu W."/>
            <person name="Pan J."/>
            <person name="Luo Z.H."/>
            <person name="Li M."/>
        </authorList>
    </citation>
    <scope>NUCLEOTIDE SEQUENCE</scope>
    <source>
        <strain evidence="1">SpSt-997</strain>
    </source>
</reference>